<evidence type="ECO:0000313" key="4">
    <source>
        <dbReference type="Proteomes" id="UP000830055"/>
    </source>
</evidence>
<accession>A0ABM7WCE7</accession>
<protein>
    <recommendedName>
        <fullName evidence="2">CBS domain-containing protein</fullName>
    </recommendedName>
</protein>
<keyword evidence="1" id="KW-0129">CBS domain</keyword>
<evidence type="ECO:0000256" key="1">
    <source>
        <dbReference type="PROSITE-ProRule" id="PRU00703"/>
    </source>
</evidence>
<keyword evidence="4" id="KW-1185">Reference proteome</keyword>
<gene>
    <name evidence="3" type="ORF">DPPLL_29800</name>
</gene>
<sequence length="189" mass="21096">MGNKSIKDLMVPIEEYATVRVGASLLDAVNALEKAQEAYTASKYQHRAILVLDSRKKVVGKIGQLRILKAVEASDDFDDEWETLKKYGFSDGYIASRKEQNRVKNPILGKASLLEAAAKRVEDFMQKPTPGEFVSEDCSLDVAIHKLVSGTHLSLLVTRKDRIVGILKMADVFGAVFHEMRKACLDEKR</sequence>
<reference evidence="3 4" key="1">
    <citation type="submission" date="2022-01" db="EMBL/GenBank/DDBJ databases">
        <title>Desulfofustis limnae sp. nov., a novel mesophilic sulfate-reducing bacterium isolated from marsh soil.</title>
        <authorList>
            <person name="Watanabe M."/>
            <person name="Takahashi A."/>
            <person name="Kojima H."/>
            <person name="Fukui M."/>
        </authorList>
    </citation>
    <scope>NUCLEOTIDE SEQUENCE [LARGE SCALE GENOMIC DNA]</scope>
    <source>
        <strain evidence="3 4">PPLL</strain>
    </source>
</reference>
<name>A0ABM7WCE7_9BACT</name>
<dbReference type="EMBL" id="AP025516">
    <property type="protein sequence ID" value="BDD88615.1"/>
    <property type="molecule type" value="Genomic_DNA"/>
</dbReference>
<organism evidence="3 4">
    <name type="scientific">Desulfofustis limnaeus</name>
    <dbReference type="NCBI Taxonomy" id="2740163"/>
    <lineage>
        <taxon>Bacteria</taxon>
        <taxon>Pseudomonadati</taxon>
        <taxon>Thermodesulfobacteriota</taxon>
        <taxon>Desulfobulbia</taxon>
        <taxon>Desulfobulbales</taxon>
        <taxon>Desulfocapsaceae</taxon>
        <taxon>Desulfofustis</taxon>
    </lineage>
</organism>
<evidence type="ECO:0000259" key="2">
    <source>
        <dbReference type="PROSITE" id="PS51371"/>
    </source>
</evidence>
<dbReference type="InterPro" id="IPR000644">
    <property type="entry name" value="CBS_dom"/>
</dbReference>
<proteinExistence type="predicted"/>
<dbReference type="Gene3D" id="3.10.580.10">
    <property type="entry name" value="CBS-domain"/>
    <property type="match status" value="1"/>
</dbReference>
<dbReference type="Pfam" id="PF00571">
    <property type="entry name" value="CBS"/>
    <property type="match status" value="1"/>
</dbReference>
<dbReference type="InterPro" id="IPR046342">
    <property type="entry name" value="CBS_dom_sf"/>
</dbReference>
<feature type="domain" description="CBS" evidence="2">
    <location>
        <begin position="10"/>
        <end position="77"/>
    </location>
</feature>
<evidence type="ECO:0000313" key="3">
    <source>
        <dbReference type="EMBL" id="BDD88615.1"/>
    </source>
</evidence>
<dbReference type="Proteomes" id="UP000830055">
    <property type="component" value="Chromosome"/>
</dbReference>
<dbReference type="SUPFAM" id="SSF54631">
    <property type="entry name" value="CBS-domain pair"/>
    <property type="match status" value="1"/>
</dbReference>
<dbReference type="PROSITE" id="PS51371">
    <property type="entry name" value="CBS"/>
    <property type="match status" value="1"/>
</dbReference>